<dbReference type="PANTHER" id="PTHR14614:SF162">
    <property type="entry name" value="EXPRESSED PROTEIN"/>
    <property type="match status" value="1"/>
</dbReference>
<dbReference type="Proteomes" id="UP000629468">
    <property type="component" value="Unassembled WGS sequence"/>
</dbReference>
<dbReference type="EMBL" id="JABXXO010000004">
    <property type="protein sequence ID" value="KAF7778793.1"/>
    <property type="molecule type" value="Genomic_DNA"/>
</dbReference>
<dbReference type="PANTHER" id="PTHR14614">
    <property type="entry name" value="HEPATOCELLULAR CARCINOMA-ASSOCIATED ANTIGEN"/>
    <property type="match status" value="1"/>
</dbReference>
<dbReference type="InterPro" id="IPR029063">
    <property type="entry name" value="SAM-dependent_MTases_sf"/>
</dbReference>
<sequence>MPPSCPAHATKHVPLLAFSTPNATFHLAQLQDGVANGTALWLGAQCLAAYLAESHLRYRSTPPTPAAIELGSGVGLTALSLTSLGWNVLATDISLVITSVLNSNVRNNYHVLPPGSGHIQLAELDWLVPPHHWRWDHPDIIASTAVSPLPSLREPLLPPPYDLICTADTIYDSALLTPLLRSLHTLSSLSAAVSPTRRPPPVLLCLERRDPALVDRFIHEAATTWHFLTERIPHRKLAKAIKKHYPHWSKHDWEGVELWKLILITNPRSVDACAE</sequence>
<gene>
    <name evidence="1" type="ORF">Agabi119p4_3138</name>
</gene>
<protein>
    <recommendedName>
        <fullName evidence="3">Methyltransferase-domain-containing protein</fullName>
    </recommendedName>
</protein>
<name>A0A8H7KIV8_AGABI</name>
<dbReference type="InterPro" id="IPR019410">
    <property type="entry name" value="Methyltransf_16"/>
</dbReference>
<dbReference type="GO" id="GO:0005737">
    <property type="term" value="C:cytoplasm"/>
    <property type="evidence" value="ECO:0007669"/>
    <property type="project" value="TreeGrafter"/>
</dbReference>
<accession>A0A8H7KIV8</accession>
<reference evidence="1 2" key="1">
    <citation type="journal article" name="Sci. Rep.">
        <title>Telomere-to-telomere assembled and centromere annotated genomes of the two main subspecies of the button mushroom Agaricus bisporus reveal especially polymorphic chromosome ends.</title>
        <authorList>
            <person name="Sonnenberg A.S.M."/>
            <person name="Sedaghat-Telgerd N."/>
            <person name="Lavrijssen B."/>
            <person name="Ohm R.A."/>
            <person name="Hendrickx P.M."/>
            <person name="Scholtmeijer K."/>
            <person name="Baars J.J.P."/>
            <person name="van Peer A."/>
        </authorList>
    </citation>
    <scope>NUCLEOTIDE SEQUENCE [LARGE SCALE GENOMIC DNA]</scope>
    <source>
        <strain evidence="1 2">H119_p4</strain>
    </source>
</reference>
<dbReference type="SUPFAM" id="SSF53335">
    <property type="entry name" value="S-adenosyl-L-methionine-dependent methyltransferases"/>
    <property type="match status" value="1"/>
</dbReference>
<organism evidence="1 2">
    <name type="scientific">Agaricus bisporus var. burnettii</name>
    <dbReference type="NCBI Taxonomy" id="192524"/>
    <lineage>
        <taxon>Eukaryota</taxon>
        <taxon>Fungi</taxon>
        <taxon>Dikarya</taxon>
        <taxon>Basidiomycota</taxon>
        <taxon>Agaricomycotina</taxon>
        <taxon>Agaricomycetes</taxon>
        <taxon>Agaricomycetidae</taxon>
        <taxon>Agaricales</taxon>
        <taxon>Agaricineae</taxon>
        <taxon>Agaricaceae</taxon>
        <taxon>Agaricus</taxon>
    </lineage>
</organism>
<evidence type="ECO:0000313" key="2">
    <source>
        <dbReference type="Proteomes" id="UP000629468"/>
    </source>
</evidence>
<proteinExistence type="predicted"/>
<evidence type="ECO:0000313" key="1">
    <source>
        <dbReference type="EMBL" id="KAF7778793.1"/>
    </source>
</evidence>
<dbReference type="Gene3D" id="3.40.50.150">
    <property type="entry name" value="Vaccinia Virus protein VP39"/>
    <property type="match status" value="1"/>
</dbReference>
<evidence type="ECO:0008006" key="3">
    <source>
        <dbReference type="Google" id="ProtNLM"/>
    </source>
</evidence>
<dbReference type="AlphaFoldDB" id="A0A8H7KIV8"/>
<dbReference type="GO" id="GO:0005634">
    <property type="term" value="C:nucleus"/>
    <property type="evidence" value="ECO:0007669"/>
    <property type="project" value="TreeGrafter"/>
</dbReference>
<comment type="caution">
    <text evidence="1">The sequence shown here is derived from an EMBL/GenBank/DDBJ whole genome shotgun (WGS) entry which is preliminary data.</text>
</comment>
<dbReference type="Pfam" id="PF10294">
    <property type="entry name" value="Methyltransf_16"/>
    <property type="match status" value="1"/>
</dbReference>
<dbReference type="GO" id="GO:0008757">
    <property type="term" value="F:S-adenosylmethionine-dependent methyltransferase activity"/>
    <property type="evidence" value="ECO:0007669"/>
    <property type="project" value="UniProtKB-ARBA"/>
</dbReference>